<evidence type="ECO:0000256" key="1">
    <source>
        <dbReference type="SAM" id="MobiDB-lite"/>
    </source>
</evidence>
<dbReference type="EMBL" id="CADCUV010000168">
    <property type="protein sequence ID" value="CAA9434255.1"/>
    <property type="molecule type" value="Genomic_DNA"/>
</dbReference>
<dbReference type="GO" id="GO:0032259">
    <property type="term" value="P:methylation"/>
    <property type="evidence" value="ECO:0007669"/>
    <property type="project" value="UniProtKB-KW"/>
</dbReference>
<accession>A0A6J4Q6J4</accession>
<protein>
    <submittedName>
        <fullName evidence="2">Methylenetetrahydrofolate--tRNA-(Uracil-5-)-methy ltransferase TrmFO</fullName>
        <ecNumber evidence="2">2.1.1.74</ecNumber>
    </submittedName>
</protein>
<keyword evidence="2" id="KW-0808">Transferase</keyword>
<feature type="region of interest" description="Disordered" evidence="1">
    <location>
        <begin position="1"/>
        <end position="22"/>
    </location>
</feature>
<dbReference type="EC" id="2.1.1.74" evidence="2"/>
<feature type="non-terminal residue" evidence="2">
    <location>
        <position position="67"/>
    </location>
</feature>
<gene>
    <name evidence="2" type="ORF">AVDCRST_MAG22-3524</name>
</gene>
<organism evidence="2">
    <name type="scientific">uncultured Rubrobacteraceae bacterium</name>
    <dbReference type="NCBI Taxonomy" id="349277"/>
    <lineage>
        <taxon>Bacteria</taxon>
        <taxon>Bacillati</taxon>
        <taxon>Actinomycetota</taxon>
        <taxon>Rubrobacteria</taxon>
        <taxon>Rubrobacterales</taxon>
        <taxon>Rubrobacteraceae</taxon>
        <taxon>environmental samples</taxon>
    </lineage>
</organism>
<dbReference type="AlphaFoldDB" id="A0A6J4Q6J4"/>
<proteinExistence type="predicted"/>
<feature type="compositionally biased region" description="Basic residues" evidence="1">
    <location>
        <begin position="1"/>
        <end position="14"/>
    </location>
</feature>
<sequence length="67" mass="7217">GGRNGYRGRPRRQRSGLAGGGARVLRRAVGDAARQGDAGPPHGALRRARLLQLARQQRPGDRLRAPQ</sequence>
<keyword evidence="2" id="KW-0489">Methyltransferase</keyword>
<feature type="non-terminal residue" evidence="2">
    <location>
        <position position="1"/>
    </location>
</feature>
<evidence type="ECO:0000313" key="2">
    <source>
        <dbReference type="EMBL" id="CAA9434255.1"/>
    </source>
</evidence>
<reference evidence="2" key="1">
    <citation type="submission" date="2020-02" db="EMBL/GenBank/DDBJ databases">
        <authorList>
            <person name="Meier V. D."/>
        </authorList>
    </citation>
    <scope>NUCLEOTIDE SEQUENCE</scope>
    <source>
        <strain evidence="2">AVDCRST_MAG22</strain>
    </source>
</reference>
<dbReference type="GO" id="GO:0047151">
    <property type="term" value="F:tRNA (uracil(54)-C5)-methyltransferase activity, 5,10-methylenetetrahydrofolate-dependent"/>
    <property type="evidence" value="ECO:0007669"/>
    <property type="project" value="UniProtKB-EC"/>
</dbReference>
<name>A0A6J4Q6J4_9ACTN</name>